<accession>G5NAQ1</accession>
<dbReference type="PANTHER" id="PTHR43708">
    <property type="entry name" value="CONSERVED EXPRESSED OXIDOREDUCTASE (EUROFUNG)"/>
    <property type="match status" value="1"/>
</dbReference>
<comment type="caution">
    <text evidence="1">The sequence shown here is derived from an EMBL/GenBank/DDBJ whole genome shotgun (WGS) entry which is preliminary data.</text>
</comment>
<name>G5NAQ1_SALET</name>
<evidence type="ECO:0000313" key="1">
    <source>
        <dbReference type="EMBL" id="EHC60127.1"/>
    </source>
</evidence>
<reference evidence="1 2" key="1">
    <citation type="journal article" date="2011" name="BMC Genomics">
        <title>Genome sequencing reveals diversification of virulence factor content and possible host adaptation in distinct subpopulations of Salmonella enterica.</title>
        <authorList>
            <person name="den Bakker H.C."/>
            <person name="Moreno Switt A.I."/>
            <person name="Govoni G."/>
            <person name="Cummings C.A."/>
            <person name="Ranieri M.L."/>
            <person name="Degoricija L."/>
            <person name="Hoelzer K."/>
            <person name="Rodriguez-Rivera L.D."/>
            <person name="Brown S."/>
            <person name="Bolchacova E."/>
            <person name="Furtado M.R."/>
            <person name="Wiedmann M."/>
        </authorList>
    </citation>
    <scope>NUCLEOTIDE SEQUENCE [LARGE SCALE GENOMIC DNA]</scope>
    <source>
        <strain evidence="1 2">R8-3668</strain>
    </source>
</reference>
<evidence type="ECO:0000313" key="2">
    <source>
        <dbReference type="Proteomes" id="UP000003532"/>
    </source>
</evidence>
<dbReference type="Proteomes" id="UP000003532">
    <property type="component" value="Unassembled WGS sequence"/>
</dbReference>
<protein>
    <submittedName>
        <fullName evidence="1">Virulence factor MviM</fullName>
    </submittedName>
</protein>
<dbReference type="InterPro" id="IPR051317">
    <property type="entry name" value="Gfo/Idh/MocA_oxidoreduct"/>
</dbReference>
<gene>
    <name evidence="1" type="ORF">LTSEINV_1553</name>
</gene>
<dbReference type="PATRIC" id="fig|913075.3.peg.1185"/>
<dbReference type="SUPFAM" id="SSF55347">
    <property type="entry name" value="Glyceraldehyde-3-phosphate dehydrogenase-like, C-terminal domain"/>
    <property type="match status" value="1"/>
</dbReference>
<dbReference type="AlphaFoldDB" id="G5NAQ1"/>
<dbReference type="Gene3D" id="3.30.360.10">
    <property type="entry name" value="Dihydrodipicolinate Reductase, domain 2"/>
    <property type="match status" value="1"/>
</dbReference>
<feature type="non-terminal residue" evidence="1">
    <location>
        <position position="1"/>
    </location>
</feature>
<dbReference type="PANTHER" id="PTHR43708:SF4">
    <property type="entry name" value="OXIDOREDUCTASE YCEM-RELATED"/>
    <property type="match status" value="1"/>
</dbReference>
<organism evidence="1 2">
    <name type="scientific">Salmonella enterica subsp. enterica serovar Inverness str. R8-3668</name>
    <dbReference type="NCBI Taxonomy" id="913075"/>
    <lineage>
        <taxon>Bacteria</taxon>
        <taxon>Pseudomonadati</taxon>
        <taxon>Pseudomonadota</taxon>
        <taxon>Gammaproteobacteria</taxon>
        <taxon>Enterobacterales</taxon>
        <taxon>Enterobacteriaceae</taxon>
        <taxon>Salmonella</taxon>
    </lineage>
</organism>
<dbReference type="EMBL" id="AFCO01000539">
    <property type="protein sequence ID" value="EHC60127.1"/>
    <property type="molecule type" value="Genomic_DNA"/>
</dbReference>
<sequence length="92" mass="10357">RAGSQRESVQAVTDGGLYDVTDMREWREERGQGILIKPIPSWQTTLEQRGFVGCARHFIDCVQNQTVPETAGEQAILAQRVVEALWRDAISE</sequence>
<proteinExistence type="predicted"/>